<protein>
    <submittedName>
        <fullName evidence="2">Alpha/beta hydrolase</fullName>
    </submittedName>
</protein>
<dbReference type="InterPro" id="IPR029058">
    <property type="entry name" value="AB_hydrolase_fold"/>
</dbReference>
<accession>A0A4Q7J121</accession>
<feature type="domain" description="AB hydrolase-1" evidence="1">
    <location>
        <begin position="3"/>
        <end position="222"/>
    </location>
</feature>
<organism evidence="2 3">
    <name type="scientific">Amycolatopsis suaedae</name>
    <dbReference type="NCBI Taxonomy" id="2510978"/>
    <lineage>
        <taxon>Bacteria</taxon>
        <taxon>Bacillati</taxon>
        <taxon>Actinomycetota</taxon>
        <taxon>Actinomycetes</taxon>
        <taxon>Pseudonocardiales</taxon>
        <taxon>Pseudonocardiaceae</taxon>
        <taxon>Amycolatopsis</taxon>
    </lineage>
</organism>
<reference evidence="2 3" key="1">
    <citation type="submission" date="2019-02" db="EMBL/GenBank/DDBJ databases">
        <title>Draft genome sequence of Amycolatopsis sp. 8-3EHSu isolated from roots of Suaeda maritima.</title>
        <authorList>
            <person name="Duangmal K."/>
            <person name="Chantavorakit T."/>
        </authorList>
    </citation>
    <scope>NUCLEOTIDE SEQUENCE [LARGE SCALE GENOMIC DNA]</scope>
    <source>
        <strain evidence="2 3">8-3EHSu</strain>
    </source>
</reference>
<evidence type="ECO:0000313" key="3">
    <source>
        <dbReference type="Proteomes" id="UP000292003"/>
    </source>
</evidence>
<name>A0A4Q7J121_9PSEU</name>
<dbReference type="PANTHER" id="PTHR37017:SF11">
    <property type="entry name" value="ESTERASE_LIPASE_THIOESTERASE DOMAIN-CONTAINING PROTEIN"/>
    <property type="match status" value="1"/>
</dbReference>
<dbReference type="EMBL" id="SFCC01000016">
    <property type="protein sequence ID" value="RZQ60519.1"/>
    <property type="molecule type" value="Genomic_DNA"/>
</dbReference>
<dbReference type="OrthoDB" id="9773549at2"/>
<evidence type="ECO:0000313" key="2">
    <source>
        <dbReference type="EMBL" id="RZQ60519.1"/>
    </source>
</evidence>
<dbReference type="Proteomes" id="UP000292003">
    <property type="component" value="Unassembled WGS sequence"/>
</dbReference>
<keyword evidence="2" id="KW-0378">Hydrolase</keyword>
<sequence length="234" mass="25135">MDVILIPGLWLDGASWDAVLPALRDAGHRPHPVTLPGMESRSADRSAIGLRDHVDAVVALIDSLDGSPAVVGHSGGGAVAHAAVDARPGRVSHAVYVDCWPVGDGDAINTGLPADGADLPLPDWSFFDDEDLVDLDDELRARFRARAVPSPARVASDPQRLTDERRLDVPVTIVACEFPSGSLREWMAAGEPRLRELSRIRQVAYTDLPTGHWPQFTRPAELGRAIAGALPDWS</sequence>
<dbReference type="RefSeq" id="WP_130478524.1">
    <property type="nucleotide sequence ID" value="NZ_SFCC01000016.1"/>
</dbReference>
<gene>
    <name evidence="2" type="ORF">EWH70_27955</name>
</gene>
<dbReference type="GO" id="GO:0016787">
    <property type="term" value="F:hydrolase activity"/>
    <property type="evidence" value="ECO:0007669"/>
    <property type="project" value="UniProtKB-KW"/>
</dbReference>
<dbReference type="SUPFAM" id="SSF53474">
    <property type="entry name" value="alpha/beta-Hydrolases"/>
    <property type="match status" value="1"/>
</dbReference>
<dbReference type="InterPro" id="IPR052897">
    <property type="entry name" value="Sec-Metab_Biosynth_Hydrolase"/>
</dbReference>
<dbReference type="Pfam" id="PF12697">
    <property type="entry name" value="Abhydrolase_6"/>
    <property type="match status" value="1"/>
</dbReference>
<dbReference type="PANTHER" id="PTHR37017">
    <property type="entry name" value="AB HYDROLASE-1 DOMAIN-CONTAINING PROTEIN-RELATED"/>
    <property type="match status" value="1"/>
</dbReference>
<dbReference type="AlphaFoldDB" id="A0A4Q7J121"/>
<evidence type="ECO:0000259" key="1">
    <source>
        <dbReference type="Pfam" id="PF12697"/>
    </source>
</evidence>
<proteinExistence type="predicted"/>
<comment type="caution">
    <text evidence="2">The sequence shown here is derived from an EMBL/GenBank/DDBJ whole genome shotgun (WGS) entry which is preliminary data.</text>
</comment>
<keyword evidence="3" id="KW-1185">Reference proteome</keyword>
<dbReference type="Gene3D" id="3.40.50.1820">
    <property type="entry name" value="alpha/beta hydrolase"/>
    <property type="match status" value="1"/>
</dbReference>
<dbReference type="InterPro" id="IPR000073">
    <property type="entry name" value="AB_hydrolase_1"/>
</dbReference>